<feature type="signal peptide" evidence="3">
    <location>
        <begin position="1"/>
        <end position="20"/>
    </location>
</feature>
<dbReference type="InParanoid" id="T1FPN0"/>
<name>T1FPN0_HELRO</name>
<reference evidence="6" key="1">
    <citation type="submission" date="2012-12" db="EMBL/GenBank/DDBJ databases">
        <authorList>
            <person name="Hellsten U."/>
            <person name="Grimwood J."/>
            <person name="Chapman J.A."/>
            <person name="Shapiro H."/>
            <person name="Aerts A."/>
            <person name="Otillar R.P."/>
            <person name="Terry A.Y."/>
            <person name="Boore J.L."/>
            <person name="Simakov O."/>
            <person name="Marletaz F."/>
            <person name="Cho S.-J."/>
            <person name="Edsinger-Gonzales E."/>
            <person name="Havlak P."/>
            <person name="Kuo D.-H."/>
            <person name="Larsson T."/>
            <person name="Lv J."/>
            <person name="Arendt D."/>
            <person name="Savage R."/>
            <person name="Osoegawa K."/>
            <person name="de Jong P."/>
            <person name="Lindberg D.R."/>
            <person name="Seaver E.C."/>
            <person name="Weisblat D.A."/>
            <person name="Putnam N.H."/>
            <person name="Grigoriev I.V."/>
            <person name="Rokhsar D.S."/>
        </authorList>
    </citation>
    <scope>NUCLEOTIDE SEQUENCE</scope>
</reference>
<feature type="compositionally biased region" description="Polar residues" evidence="1">
    <location>
        <begin position="406"/>
        <end position="418"/>
    </location>
</feature>
<reference evidence="5" key="3">
    <citation type="submission" date="2015-06" db="UniProtKB">
        <authorList>
            <consortium name="EnsemblMetazoa"/>
        </authorList>
    </citation>
    <scope>IDENTIFICATION</scope>
</reference>
<keyword evidence="3" id="KW-0732">Signal</keyword>
<evidence type="ECO:0000313" key="4">
    <source>
        <dbReference type="EMBL" id="ESO13100.1"/>
    </source>
</evidence>
<dbReference type="Proteomes" id="UP000015101">
    <property type="component" value="Unassembled WGS sequence"/>
</dbReference>
<keyword evidence="2" id="KW-1133">Transmembrane helix</keyword>
<dbReference type="KEGG" id="hro:HELRODRAFT_188104"/>
<dbReference type="EMBL" id="AMQM01000312">
    <property type="status" value="NOT_ANNOTATED_CDS"/>
    <property type="molecule type" value="Genomic_DNA"/>
</dbReference>
<proteinExistence type="predicted"/>
<protein>
    <submittedName>
        <fullName evidence="4 5">Uncharacterized protein</fullName>
    </submittedName>
</protein>
<dbReference type="HOGENOM" id="CLU_568950_0_0_1"/>
<evidence type="ECO:0000256" key="2">
    <source>
        <dbReference type="SAM" id="Phobius"/>
    </source>
</evidence>
<accession>T1FPN0</accession>
<dbReference type="PANTHER" id="PTHR37431">
    <property type="entry name" value="PROTEIN CBG06927"/>
    <property type="match status" value="1"/>
</dbReference>
<keyword evidence="2" id="KW-0812">Transmembrane</keyword>
<feature type="chain" id="PRO_5010980864" evidence="3">
    <location>
        <begin position="21"/>
        <end position="480"/>
    </location>
</feature>
<feature type="region of interest" description="Disordered" evidence="1">
    <location>
        <begin position="406"/>
        <end position="446"/>
    </location>
</feature>
<reference evidence="4 6" key="2">
    <citation type="journal article" date="2013" name="Nature">
        <title>Insights into bilaterian evolution from three spiralian genomes.</title>
        <authorList>
            <person name="Simakov O."/>
            <person name="Marletaz F."/>
            <person name="Cho S.J."/>
            <person name="Edsinger-Gonzales E."/>
            <person name="Havlak P."/>
            <person name="Hellsten U."/>
            <person name="Kuo D.H."/>
            <person name="Larsson T."/>
            <person name="Lv J."/>
            <person name="Arendt D."/>
            <person name="Savage R."/>
            <person name="Osoegawa K."/>
            <person name="de Jong P."/>
            <person name="Grimwood J."/>
            <person name="Chapman J.A."/>
            <person name="Shapiro H."/>
            <person name="Aerts A."/>
            <person name="Otillar R.P."/>
            <person name="Terry A.Y."/>
            <person name="Boore J.L."/>
            <person name="Grigoriev I.V."/>
            <person name="Lindberg D.R."/>
            <person name="Seaver E.C."/>
            <person name="Weisblat D.A."/>
            <person name="Putnam N.H."/>
            <person name="Rokhsar D.S."/>
        </authorList>
    </citation>
    <scope>NUCLEOTIDE SEQUENCE</scope>
</reference>
<keyword evidence="2" id="KW-0472">Membrane</keyword>
<evidence type="ECO:0000313" key="5">
    <source>
        <dbReference type="EnsemblMetazoa" id="HelroP188104"/>
    </source>
</evidence>
<gene>
    <name evidence="5" type="primary">20210777</name>
    <name evidence="4" type="ORF">HELRODRAFT_188104</name>
</gene>
<evidence type="ECO:0000256" key="1">
    <source>
        <dbReference type="SAM" id="MobiDB-lite"/>
    </source>
</evidence>
<dbReference type="AlphaFoldDB" id="T1FPN0"/>
<dbReference type="EMBL" id="KB095811">
    <property type="protein sequence ID" value="ESO13100.1"/>
    <property type="molecule type" value="Genomic_DNA"/>
</dbReference>
<evidence type="ECO:0000256" key="3">
    <source>
        <dbReference type="SAM" id="SignalP"/>
    </source>
</evidence>
<keyword evidence="6" id="KW-1185">Reference proteome</keyword>
<dbReference type="CTD" id="20210777"/>
<evidence type="ECO:0000313" key="6">
    <source>
        <dbReference type="Proteomes" id="UP000015101"/>
    </source>
</evidence>
<dbReference type="EnsemblMetazoa" id="HelroT188104">
    <property type="protein sequence ID" value="HelroP188104"/>
    <property type="gene ID" value="HelroG188104"/>
</dbReference>
<feature type="transmembrane region" description="Helical" evidence="2">
    <location>
        <begin position="247"/>
        <end position="272"/>
    </location>
</feature>
<dbReference type="OrthoDB" id="6132405at2759"/>
<feature type="compositionally biased region" description="Low complexity" evidence="1">
    <location>
        <begin position="425"/>
        <end position="446"/>
    </location>
</feature>
<organism evidence="5 6">
    <name type="scientific">Helobdella robusta</name>
    <name type="common">Californian leech</name>
    <dbReference type="NCBI Taxonomy" id="6412"/>
    <lineage>
        <taxon>Eukaryota</taxon>
        <taxon>Metazoa</taxon>
        <taxon>Spiralia</taxon>
        <taxon>Lophotrochozoa</taxon>
        <taxon>Annelida</taxon>
        <taxon>Clitellata</taxon>
        <taxon>Hirudinea</taxon>
        <taxon>Rhynchobdellida</taxon>
        <taxon>Glossiphoniidae</taxon>
        <taxon>Helobdella</taxon>
    </lineage>
</organism>
<dbReference type="PANTHER" id="PTHR37431:SF3">
    <property type="entry name" value="DUF19 DOMAIN-CONTAINING PROTEIN"/>
    <property type="match status" value="1"/>
</dbReference>
<sequence>MNRMVTEMLMTSLMMALMIAKKWKTKSMTKYFKHFHIFCLAVTNCLGSISTPQTNSALCSPENLLRCLAYFPLNSTLLTSAVPYATPDELDQFCGRFEYFVKCYNSIRSQCFDSIPLIKLVVYDGQRDSLQYLCVDGRNDYLSNQACFGDPGLQNECQTCKKSLVSQIEKAGQIEDRINRTNKYCQAGELYLGCVNNNLKIICSEKAANWIMEFNKRTLKPLFSAIMCPGWEFTTTKTETANSRLDIILGVCLTFFCLIILILMVVAIVYCLKTKSYVYLYFFVWHFKQRDRATNPPPYLPTISHDVERRPTYSTDTAESCFKSDFDTSSTHSGSYFTDEKIDGDDKIADLQATCKSRTSTPVNPQTSPVNSKPFSICRLFRNRHSLSDSGFSGAISSLGGNSIDSSGGITVVNNTNGSRDHTLNSNNSKESNSSNPNTSCNSTPSVLFERPVVNPFTRLMSNPEIPTIDPCAVVDGYYC</sequence>
<dbReference type="GeneID" id="20210777"/>
<dbReference type="RefSeq" id="XP_009009820.1">
    <property type="nucleotide sequence ID" value="XM_009011572.1"/>
</dbReference>